<feature type="domain" description="RsdA/BaiN/AoA(So)-like insert" evidence="5">
    <location>
        <begin position="209"/>
        <end position="361"/>
    </location>
</feature>
<sequence length="416" mass="45625">MNNHADVLIIGAGAAGMMCAITAARRGRSVLLLDHSRKLAEKIRISGGGRCNFTNLHAGPGNYLSGNPHFCRSALARFTPRHFIAWLQQHNIGYHEKKLGQLFCDEGSSAIIGMLKNECDAAGVRWLIPCEVQQVENLQTAASTLTTEENPMDTSPFPAGRFRIHTSRGTVCTQSLVIASGGLSIPRIGATPFGYRLAQQFDIPVTRLKPGLVPLSFHPEDWAPFVNLAGISMEATIESGGQSFRENLLFTHRGLSGPAILQISSYWEPGKPLSINLLPDHDLAALLEQHRDRRQLLHNFLAHYLPKRFVETWCAQLAESHISPDKPLNQYSNKEISTLTARIHRWQITPSGTLGYGKAEVTCGGIDTRALSSKTMEASRVNGLYFIGEVVDVTGQLGGFNFQWAWASGHAAGQYC</sequence>
<evidence type="ECO:0000256" key="1">
    <source>
        <dbReference type="ARBA" id="ARBA00001974"/>
    </source>
</evidence>
<evidence type="ECO:0000259" key="4">
    <source>
        <dbReference type="Pfam" id="PF03486"/>
    </source>
</evidence>
<keyword evidence="3" id="KW-0274">FAD</keyword>
<evidence type="ECO:0000256" key="3">
    <source>
        <dbReference type="ARBA" id="ARBA00022827"/>
    </source>
</evidence>
<dbReference type="Pfam" id="PF22780">
    <property type="entry name" value="HI0933_like_1st"/>
    <property type="match status" value="1"/>
</dbReference>
<dbReference type="PANTHER" id="PTHR42887">
    <property type="entry name" value="OS12G0638800 PROTEIN"/>
    <property type="match status" value="1"/>
</dbReference>
<accession>A0A2X0R8U4</accession>
<gene>
    <name evidence="6" type="ORF">NITFAB_2115</name>
</gene>
<dbReference type="SUPFAM" id="SSF51905">
    <property type="entry name" value="FAD/NAD(P)-binding domain"/>
    <property type="match status" value="1"/>
</dbReference>
<dbReference type="PRINTS" id="PR00368">
    <property type="entry name" value="FADPNR"/>
</dbReference>
<dbReference type="PANTHER" id="PTHR42887:SF2">
    <property type="entry name" value="OS12G0638800 PROTEIN"/>
    <property type="match status" value="1"/>
</dbReference>
<dbReference type="InterPro" id="IPR004792">
    <property type="entry name" value="BaiN-like"/>
</dbReference>
<dbReference type="InterPro" id="IPR055178">
    <property type="entry name" value="RsdA/BaiN/AoA(So)-like_dom"/>
</dbReference>
<dbReference type="Gene3D" id="1.10.8.260">
    <property type="entry name" value="HI0933 insert domain-like"/>
    <property type="match status" value="1"/>
</dbReference>
<dbReference type="InterPro" id="IPR036188">
    <property type="entry name" value="FAD/NAD-bd_sf"/>
</dbReference>
<comment type="cofactor">
    <cofactor evidence="1">
        <name>FAD</name>
        <dbReference type="ChEBI" id="CHEBI:57692"/>
    </cofactor>
</comment>
<dbReference type="Pfam" id="PF03486">
    <property type="entry name" value="HI0933_like"/>
    <property type="match status" value="1"/>
</dbReference>
<dbReference type="EMBL" id="LS423452">
    <property type="protein sequence ID" value="SPS06522.1"/>
    <property type="molecule type" value="Genomic_DNA"/>
</dbReference>
<dbReference type="SUPFAM" id="SSF160996">
    <property type="entry name" value="HI0933 insert domain-like"/>
    <property type="match status" value="1"/>
</dbReference>
<dbReference type="InterPro" id="IPR057661">
    <property type="entry name" value="RsdA/BaiN/AoA(So)_Rossmann"/>
</dbReference>
<feature type="domain" description="RsdA/BaiN/AoA(So)-like Rossmann fold-like" evidence="4">
    <location>
        <begin position="6"/>
        <end position="414"/>
    </location>
</feature>
<protein>
    <recommendedName>
        <fullName evidence="7">Oxidoreductase with FAD/NAD(P)-binding domain</fullName>
    </recommendedName>
</protein>
<dbReference type="NCBIfam" id="TIGR00275">
    <property type="entry name" value="aminoacetone oxidase family FAD-binding enzyme"/>
    <property type="match status" value="1"/>
</dbReference>
<reference evidence="6" key="1">
    <citation type="submission" date="2018-05" db="EMBL/GenBank/DDBJ databases">
        <authorList>
            <person name="Lanie J.A."/>
            <person name="Ng W.-L."/>
            <person name="Kazmierczak K.M."/>
            <person name="Andrzejewski T.M."/>
            <person name="Davidsen T.M."/>
            <person name="Wayne K.J."/>
            <person name="Tettelin H."/>
            <person name="Glass J.I."/>
            <person name="Rusch D."/>
            <person name="Podicherti R."/>
            <person name="Tsui H.-C.T."/>
            <person name="Winkler M.E."/>
        </authorList>
    </citation>
    <scope>NUCLEOTIDE SEQUENCE</scope>
    <source>
        <strain evidence="6">KNB</strain>
    </source>
</reference>
<name>A0A2X0R8U4_9PROT</name>
<dbReference type="AlphaFoldDB" id="A0A2X0R8U4"/>
<keyword evidence="2" id="KW-0285">Flavoprotein</keyword>
<dbReference type="Gene3D" id="3.50.50.60">
    <property type="entry name" value="FAD/NAD(P)-binding domain"/>
    <property type="match status" value="1"/>
</dbReference>
<dbReference type="Gene3D" id="2.40.30.10">
    <property type="entry name" value="Translation factors"/>
    <property type="match status" value="1"/>
</dbReference>
<dbReference type="InterPro" id="IPR023166">
    <property type="entry name" value="BaiN-like_dom_sf"/>
</dbReference>
<proteinExistence type="predicted"/>
<evidence type="ECO:0008006" key="7">
    <source>
        <dbReference type="Google" id="ProtNLM"/>
    </source>
</evidence>
<organism evidence="6">
    <name type="scientific">Candidatus Nitrotoga fabula</name>
    <dbReference type="NCBI Taxonomy" id="2182327"/>
    <lineage>
        <taxon>Bacteria</taxon>
        <taxon>Pseudomonadati</taxon>
        <taxon>Pseudomonadota</taxon>
        <taxon>Betaproteobacteria</taxon>
        <taxon>Nitrosomonadales</taxon>
        <taxon>Gallionellaceae</taxon>
        <taxon>Candidatus Nitrotoga</taxon>
    </lineage>
</organism>
<evidence type="ECO:0000256" key="2">
    <source>
        <dbReference type="ARBA" id="ARBA00022630"/>
    </source>
</evidence>
<evidence type="ECO:0000313" key="6">
    <source>
        <dbReference type="EMBL" id="SPS06522.1"/>
    </source>
</evidence>
<evidence type="ECO:0000259" key="5">
    <source>
        <dbReference type="Pfam" id="PF22780"/>
    </source>
</evidence>